<name>Q8MU85_ANOGA</name>
<keyword evidence="3" id="KW-1133">Transmembrane helix</keyword>
<feature type="transmembrane region" description="Helical" evidence="3">
    <location>
        <begin position="32"/>
        <end position="50"/>
    </location>
</feature>
<comment type="similarity">
    <text evidence="1">Belongs to the nucleobase:cation symporter-2 (NCS2) (TC 2.A.40) family.</text>
</comment>
<keyword evidence="3" id="KW-0812">Transmembrane</keyword>
<dbReference type="PANTHER" id="PTHR11119">
    <property type="entry name" value="XANTHINE-URACIL / VITAMIN C PERMEASE FAMILY MEMBER"/>
    <property type="match status" value="1"/>
</dbReference>
<dbReference type="HOGENOM" id="CLU_017959_5_4_1"/>
<proteinExistence type="evidence at transcript level"/>
<accession>Q8MU85</accession>
<evidence type="ECO:0000256" key="1">
    <source>
        <dbReference type="ARBA" id="ARBA00008821"/>
    </source>
</evidence>
<evidence type="ECO:0000256" key="2">
    <source>
        <dbReference type="SAM" id="MobiDB-lite"/>
    </source>
</evidence>
<feature type="compositionally biased region" description="Basic and acidic residues" evidence="2">
    <location>
        <begin position="1"/>
        <end position="23"/>
    </location>
</feature>
<protein>
    <submittedName>
        <fullName evidence="4">Ascorbate transporter</fullName>
    </submittedName>
</protein>
<dbReference type="VEuPathDB" id="VectorBase:AGAMI1_000550"/>
<dbReference type="EMBL" id="AF533894">
    <property type="protein sequence ID" value="AAM97679.1"/>
    <property type="molecule type" value="mRNA"/>
</dbReference>
<feature type="transmembrane region" description="Helical" evidence="3">
    <location>
        <begin position="70"/>
        <end position="89"/>
    </location>
</feature>
<evidence type="ECO:0000256" key="3">
    <source>
        <dbReference type="SAM" id="Phobius"/>
    </source>
</evidence>
<evidence type="ECO:0000313" key="4">
    <source>
        <dbReference type="EMBL" id="AAM97679.1"/>
    </source>
</evidence>
<feature type="region of interest" description="Disordered" evidence="2">
    <location>
        <begin position="1"/>
        <end position="24"/>
    </location>
</feature>
<reference evidence="4" key="1">
    <citation type="submission" date="2002-08" db="EMBL/GenBank/DDBJ databases">
        <title>Cloning and characterization of ascorbate transporter (vitamin C transporter) from midgut of mosquito larvae.</title>
        <authorList>
            <person name="Meleshkevitch E.A."/>
            <person name="Hu B."/>
            <person name="Boudko D.Y."/>
        </authorList>
    </citation>
    <scope>NUCLEOTIDE SEQUENCE</scope>
</reference>
<keyword evidence="3" id="KW-0472">Membrane</keyword>
<organism evidence="4">
    <name type="scientific">Anopheles gambiae</name>
    <name type="common">African malaria mosquito</name>
    <dbReference type="NCBI Taxonomy" id="7165"/>
    <lineage>
        <taxon>Eukaryota</taxon>
        <taxon>Metazoa</taxon>
        <taxon>Ecdysozoa</taxon>
        <taxon>Arthropoda</taxon>
        <taxon>Hexapoda</taxon>
        <taxon>Insecta</taxon>
        <taxon>Pterygota</taxon>
        <taxon>Neoptera</taxon>
        <taxon>Endopterygota</taxon>
        <taxon>Diptera</taxon>
        <taxon>Nematocera</taxon>
        <taxon>Culicoidea</taxon>
        <taxon>Culicidae</taxon>
        <taxon>Anophelinae</taxon>
        <taxon>Anopheles</taxon>
    </lineage>
</organism>
<dbReference type="VEuPathDB" id="VectorBase:AGAP003176"/>
<sequence>MDTERQCAPEQSTESKPEGKARGADINSSRNLYILGVSFFFPLVLCLWLQEHPGAIQTGNQTVDSTLSVLLGTTILVGGVLGCVLDNLIPGTPEERGLVAWSKEMALETAQDNDDLPAGGLAWEKSTFDFPYGMQLMRRWKWTRYVPFLPTYRMKL</sequence>
<dbReference type="AlphaFoldDB" id="Q8MU85"/>